<name>A0ABV9ASZ8_9ACTN</name>
<organism evidence="4 5">
    <name type="scientific">Streptomyces vulcanius</name>
    <dbReference type="NCBI Taxonomy" id="1441876"/>
    <lineage>
        <taxon>Bacteria</taxon>
        <taxon>Bacillati</taxon>
        <taxon>Actinomycetota</taxon>
        <taxon>Actinomycetes</taxon>
        <taxon>Kitasatosporales</taxon>
        <taxon>Streptomycetaceae</taxon>
        <taxon>Streptomyces</taxon>
    </lineage>
</organism>
<keyword evidence="2" id="KW-0812">Transmembrane</keyword>
<feature type="compositionally biased region" description="Low complexity" evidence="1">
    <location>
        <begin position="67"/>
        <end position="83"/>
    </location>
</feature>
<dbReference type="CDD" id="cd00161">
    <property type="entry name" value="beta-trefoil_Ricin-like"/>
    <property type="match status" value="1"/>
</dbReference>
<feature type="compositionally biased region" description="Low complexity" evidence="1">
    <location>
        <begin position="105"/>
        <end position="136"/>
    </location>
</feature>
<dbReference type="EMBL" id="JBHSFK010000012">
    <property type="protein sequence ID" value="MFC4501845.1"/>
    <property type="molecule type" value="Genomic_DNA"/>
</dbReference>
<comment type="caution">
    <text evidence="4">The sequence shown here is derived from an EMBL/GenBank/DDBJ whole genome shotgun (WGS) entry which is preliminary data.</text>
</comment>
<dbReference type="RefSeq" id="WP_381173553.1">
    <property type="nucleotide sequence ID" value="NZ_JBHSFK010000012.1"/>
</dbReference>
<keyword evidence="2" id="KW-1133">Transmembrane helix</keyword>
<dbReference type="PROSITE" id="PS50231">
    <property type="entry name" value="RICIN_B_LECTIN"/>
    <property type="match status" value="1"/>
</dbReference>
<dbReference type="Gene3D" id="2.80.10.50">
    <property type="match status" value="1"/>
</dbReference>
<feature type="domain" description="Ricin B lectin" evidence="3">
    <location>
        <begin position="158"/>
        <end position="278"/>
    </location>
</feature>
<feature type="transmembrane region" description="Helical" evidence="2">
    <location>
        <begin position="30"/>
        <end position="51"/>
    </location>
</feature>
<feature type="region of interest" description="Disordered" evidence="1">
    <location>
        <begin position="61"/>
        <end position="164"/>
    </location>
</feature>
<gene>
    <name evidence="4" type="ORF">ACFPIH_20310</name>
</gene>
<reference evidence="5" key="1">
    <citation type="journal article" date="2019" name="Int. J. Syst. Evol. Microbiol.">
        <title>The Global Catalogue of Microorganisms (GCM) 10K type strain sequencing project: providing services to taxonomists for standard genome sequencing and annotation.</title>
        <authorList>
            <consortium name="The Broad Institute Genomics Platform"/>
            <consortium name="The Broad Institute Genome Sequencing Center for Infectious Disease"/>
            <person name="Wu L."/>
            <person name="Ma J."/>
        </authorList>
    </citation>
    <scope>NUCLEOTIDE SEQUENCE [LARGE SCALE GENOMIC DNA]</scope>
    <source>
        <strain evidence="5">CGMCC 4.7177</strain>
    </source>
</reference>
<keyword evidence="2" id="KW-0472">Membrane</keyword>
<sequence length="279" mass="28268">MPAQSPKRFSEAFASKPARSPHGLAPGRRFWASLGWSGALAAVLALGVLLVGGGALTPDDGDDEVAAARSVPSASPTPTPVRAQQRPDASPTARTEKSSAPPPRSDAAPAVRTDPQAAPAAPRAAKSSPEAAATGKDTSKDTDTDTDQAKSEDPPAPAGSTLTVAAGGKCLTGGSSGEQATATVCDGSAAQRWTFAADSTLRSAGLCLTVSGGATDDRTPITVTACQASGPQLFKLTGSRTLVAQRSQKCVDLFGGASGSVIVLWECNGRDNQDWTRRT</sequence>
<keyword evidence="5" id="KW-1185">Reference proteome</keyword>
<dbReference type="Proteomes" id="UP001595839">
    <property type="component" value="Unassembled WGS sequence"/>
</dbReference>
<feature type="region of interest" description="Disordered" evidence="1">
    <location>
        <begin position="1"/>
        <end position="25"/>
    </location>
</feature>
<evidence type="ECO:0000259" key="3">
    <source>
        <dbReference type="SMART" id="SM00458"/>
    </source>
</evidence>
<dbReference type="InterPro" id="IPR000772">
    <property type="entry name" value="Ricin_B_lectin"/>
</dbReference>
<evidence type="ECO:0000313" key="4">
    <source>
        <dbReference type="EMBL" id="MFC4501845.1"/>
    </source>
</evidence>
<dbReference type="SMART" id="SM00458">
    <property type="entry name" value="RICIN"/>
    <property type="match status" value="1"/>
</dbReference>
<dbReference type="InterPro" id="IPR035992">
    <property type="entry name" value="Ricin_B-like_lectins"/>
</dbReference>
<proteinExistence type="predicted"/>
<accession>A0ABV9ASZ8</accession>
<evidence type="ECO:0000256" key="2">
    <source>
        <dbReference type="SAM" id="Phobius"/>
    </source>
</evidence>
<evidence type="ECO:0000256" key="1">
    <source>
        <dbReference type="SAM" id="MobiDB-lite"/>
    </source>
</evidence>
<feature type="compositionally biased region" description="Basic and acidic residues" evidence="1">
    <location>
        <begin position="137"/>
        <end position="153"/>
    </location>
</feature>
<dbReference type="SUPFAM" id="SSF50370">
    <property type="entry name" value="Ricin B-like lectins"/>
    <property type="match status" value="1"/>
</dbReference>
<evidence type="ECO:0000313" key="5">
    <source>
        <dbReference type="Proteomes" id="UP001595839"/>
    </source>
</evidence>
<protein>
    <submittedName>
        <fullName evidence="4">RICIN domain-containing protein</fullName>
    </submittedName>
</protein>
<dbReference type="Pfam" id="PF00652">
    <property type="entry name" value="Ricin_B_lectin"/>
    <property type="match status" value="1"/>
</dbReference>